<dbReference type="PANTHER" id="PTHR37441:SF4">
    <property type="entry name" value="G-PROTEIN COUPLED RECEPTORS FAMILY 1 PROFILE DOMAIN-CONTAINING PROTEIN"/>
    <property type="match status" value="1"/>
</dbReference>
<evidence type="ECO:0000256" key="8">
    <source>
        <dbReference type="ARBA" id="ARBA00023224"/>
    </source>
</evidence>
<evidence type="ECO:0000256" key="4">
    <source>
        <dbReference type="ARBA" id="ARBA00022989"/>
    </source>
</evidence>
<evidence type="ECO:0000256" key="3">
    <source>
        <dbReference type="ARBA" id="ARBA00022692"/>
    </source>
</evidence>
<evidence type="ECO:0000313" key="11">
    <source>
        <dbReference type="EMBL" id="CAJ0562880.1"/>
    </source>
</evidence>
<dbReference type="PANTHER" id="PTHR37441">
    <property type="entry name" value="PROTEIN CBG16518"/>
    <property type="match status" value="1"/>
</dbReference>
<evidence type="ECO:0000256" key="5">
    <source>
        <dbReference type="ARBA" id="ARBA00023040"/>
    </source>
</evidence>
<dbReference type="InterPro" id="IPR040435">
    <property type="entry name" value="Put_GPCR_Chromadorea"/>
</dbReference>
<organism evidence="11 12">
    <name type="scientific">Mesorhabditis spiculigera</name>
    <dbReference type="NCBI Taxonomy" id="96644"/>
    <lineage>
        <taxon>Eukaryota</taxon>
        <taxon>Metazoa</taxon>
        <taxon>Ecdysozoa</taxon>
        <taxon>Nematoda</taxon>
        <taxon>Chromadorea</taxon>
        <taxon>Rhabditida</taxon>
        <taxon>Rhabditina</taxon>
        <taxon>Rhabditomorpha</taxon>
        <taxon>Rhabditoidea</taxon>
        <taxon>Rhabditidae</taxon>
        <taxon>Mesorhabditinae</taxon>
        <taxon>Mesorhabditis</taxon>
    </lineage>
</organism>
<dbReference type="InterPro" id="IPR000276">
    <property type="entry name" value="GPCR_Rhodpsn"/>
</dbReference>
<name>A0AA36C821_9BILA</name>
<keyword evidence="6 9" id="KW-0472">Membrane</keyword>
<feature type="transmembrane region" description="Helical" evidence="9">
    <location>
        <begin position="106"/>
        <end position="127"/>
    </location>
</feature>
<dbReference type="GO" id="GO:0005886">
    <property type="term" value="C:plasma membrane"/>
    <property type="evidence" value="ECO:0007669"/>
    <property type="project" value="UniProtKB-SubCell"/>
</dbReference>
<keyword evidence="5" id="KW-0297">G-protein coupled receptor</keyword>
<dbReference type="PROSITE" id="PS50262">
    <property type="entry name" value="G_PROTEIN_RECEP_F1_2"/>
    <property type="match status" value="1"/>
</dbReference>
<feature type="domain" description="G-protein coupled receptors family 1 profile" evidence="10">
    <location>
        <begin position="76"/>
        <end position="296"/>
    </location>
</feature>
<keyword evidence="7" id="KW-0675">Receptor</keyword>
<keyword evidence="12" id="KW-1185">Reference proteome</keyword>
<keyword evidence="8" id="KW-0807">Transducer</keyword>
<gene>
    <name evidence="11" type="ORF">MSPICULIGERA_LOCUS2259</name>
</gene>
<protein>
    <recommendedName>
        <fullName evidence="10">G-protein coupled receptors family 1 profile domain-containing protein</fullName>
    </recommendedName>
</protein>
<comment type="subcellular location">
    <subcellularLocation>
        <location evidence="1">Cell membrane</location>
        <topology evidence="1">Multi-pass membrane protein</topology>
    </subcellularLocation>
</comment>
<feature type="transmembrane region" description="Helical" evidence="9">
    <location>
        <begin position="62"/>
        <end position="85"/>
    </location>
</feature>
<feature type="transmembrane region" description="Helical" evidence="9">
    <location>
        <begin position="240"/>
        <end position="267"/>
    </location>
</feature>
<evidence type="ECO:0000256" key="9">
    <source>
        <dbReference type="SAM" id="Phobius"/>
    </source>
</evidence>
<proteinExistence type="predicted"/>
<dbReference type="SUPFAM" id="SSF81321">
    <property type="entry name" value="Family A G protein-coupled receptor-like"/>
    <property type="match status" value="1"/>
</dbReference>
<reference evidence="11" key="1">
    <citation type="submission" date="2023-06" db="EMBL/GenBank/DDBJ databases">
        <authorList>
            <person name="Delattre M."/>
        </authorList>
    </citation>
    <scope>NUCLEOTIDE SEQUENCE</scope>
    <source>
        <strain evidence="11">AF72</strain>
    </source>
</reference>
<evidence type="ECO:0000256" key="2">
    <source>
        <dbReference type="ARBA" id="ARBA00022475"/>
    </source>
</evidence>
<dbReference type="EMBL" id="CATQJA010000667">
    <property type="protein sequence ID" value="CAJ0562880.1"/>
    <property type="molecule type" value="Genomic_DNA"/>
</dbReference>
<dbReference type="Pfam" id="PF00001">
    <property type="entry name" value="7tm_1"/>
    <property type="match status" value="1"/>
</dbReference>
<evidence type="ECO:0000256" key="1">
    <source>
        <dbReference type="ARBA" id="ARBA00004651"/>
    </source>
</evidence>
<comment type="caution">
    <text evidence="11">The sequence shown here is derived from an EMBL/GenBank/DDBJ whole genome shotgun (WGS) entry which is preliminary data.</text>
</comment>
<feature type="non-terminal residue" evidence="11">
    <location>
        <position position="450"/>
    </location>
</feature>
<dbReference type="Proteomes" id="UP001177023">
    <property type="component" value="Unassembled WGS sequence"/>
</dbReference>
<evidence type="ECO:0000256" key="6">
    <source>
        <dbReference type="ARBA" id="ARBA00023136"/>
    </source>
</evidence>
<dbReference type="Gene3D" id="1.20.1070.10">
    <property type="entry name" value="Rhodopsin 7-helix transmembrane proteins"/>
    <property type="match status" value="1"/>
</dbReference>
<keyword evidence="3 9" id="KW-0812">Transmembrane</keyword>
<evidence type="ECO:0000313" key="12">
    <source>
        <dbReference type="Proteomes" id="UP001177023"/>
    </source>
</evidence>
<dbReference type="InterPro" id="IPR017452">
    <property type="entry name" value="GPCR_Rhodpsn_7TM"/>
</dbReference>
<accession>A0AA36C821</accession>
<dbReference type="AlphaFoldDB" id="A0AA36C821"/>
<feature type="transmembrane region" description="Helical" evidence="9">
    <location>
        <begin position="198"/>
        <end position="220"/>
    </location>
</feature>
<keyword evidence="2" id="KW-1003">Cell membrane</keyword>
<dbReference type="GO" id="GO:0004930">
    <property type="term" value="F:G protein-coupled receptor activity"/>
    <property type="evidence" value="ECO:0007669"/>
    <property type="project" value="UniProtKB-KW"/>
</dbReference>
<sequence>MWTSTLSPSTSTYDYKRFLPFHIHEISPDLENVTIFANCTEDQKKTIFDYDTSKLALVDTTLPVLCIILSIFSLIINIIFLFLTVKGLMEKKLPLKGYSLLINRSVTDILTCFLTLIFVSLHKLVFIQGNPEYPTQERNISIYEVDYLIPHGRTMFTLLLTANFGAYGVLALLTYLAIRHPWLYMAKISARRIIYIMLGVWAVGLIYSVIVVCISANNAFNVFNDAKDLIRWNVSSEDYVLSIFNLFIVLVSFLIVTVSYAAIMVYLYRKSNESGNASLHLMSIGRLALNIFAFSITCIVMAGFVSIPIILKSHIDYLIAEIQESQCKTLVAAYQLSYQMAEWTTAAMVGWLLRMIMDPLANLLLDTRFKLIYGPWFVMFDMTPRKTRSKVATEFLQKCAEANIMPISIISGEGRYFRFRSSSVEEGGQSRRMQNVRRFEHVIPLKERVL</sequence>
<feature type="transmembrane region" description="Helical" evidence="9">
    <location>
        <begin position="287"/>
        <end position="311"/>
    </location>
</feature>
<feature type="transmembrane region" description="Helical" evidence="9">
    <location>
        <begin position="155"/>
        <end position="178"/>
    </location>
</feature>
<evidence type="ECO:0000259" key="10">
    <source>
        <dbReference type="PROSITE" id="PS50262"/>
    </source>
</evidence>
<keyword evidence="4 9" id="KW-1133">Transmembrane helix</keyword>
<evidence type="ECO:0000256" key="7">
    <source>
        <dbReference type="ARBA" id="ARBA00023170"/>
    </source>
</evidence>
<dbReference type="CDD" id="cd00637">
    <property type="entry name" value="7tm_classA_rhodopsin-like"/>
    <property type="match status" value="1"/>
</dbReference>